<dbReference type="Proteomes" id="UP000000260">
    <property type="component" value="Chromosome"/>
</dbReference>
<dbReference type="EMBL" id="CP000783">
    <property type="protein sequence ID" value="ABU76731.1"/>
    <property type="molecule type" value="Genomic_DNA"/>
</dbReference>
<reference evidence="1 2" key="1">
    <citation type="journal article" date="2010" name="PLoS ONE">
        <title>Genome sequence of Cronobacter sakazakii BAA-894 and comparative genomic hybridization analysis with other Cronobacter species.</title>
        <authorList>
            <person name="Kucerova E."/>
            <person name="Clifton S.W."/>
            <person name="Xia X.Q."/>
            <person name="Long F."/>
            <person name="Porwollik S."/>
            <person name="Fulton L."/>
            <person name="Fronick C."/>
            <person name="Minx P."/>
            <person name="Kyung K."/>
            <person name="Warren W."/>
            <person name="Fulton R."/>
            <person name="Feng D."/>
            <person name="Wollam A."/>
            <person name="Shah N."/>
            <person name="Bhonagiri V."/>
            <person name="Nash W.E."/>
            <person name="Hallsworth-Pepin K."/>
            <person name="Wilson R.K."/>
            <person name="McClelland M."/>
            <person name="Forsythe S.J."/>
        </authorList>
    </citation>
    <scope>NUCLEOTIDE SEQUENCE [LARGE SCALE GENOMIC DNA]</scope>
    <source>
        <strain evidence="1 2">ATCC BAA-894</strain>
    </source>
</reference>
<proteinExistence type="predicted"/>
<dbReference type="HOGENOM" id="CLU_3355690_0_0_6"/>
<dbReference type="InterPro" id="IPR010862">
    <property type="entry name" value="DUF1493"/>
</dbReference>
<dbReference type="Pfam" id="PF07377">
    <property type="entry name" value="DUF1493"/>
    <property type="match status" value="1"/>
</dbReference>
<protein>
    <recommendedName>
        <fullName evidence="3">DUF1493 family protein</fullName>
    </recommendedName>
</protein>
<dbReference type="KEGG" id="esa:ESA_01473"/>
<sequence>MDFILMTITDEVLALFREEIPGYLDRNWKEVPLELD</sequence>
<evidence type="ECO:0000313" key="1">
    <source>
        <dbReference type="EMBL" id="ABU76731.1"/>
    </source>
</evidence>
<gene>
    <name evidence="1" type="ordered locus">ESA_01473</name>
</gene>
<organism evidence="1 2">
    <name type="scientific">Cronobacter sakazakii (strain ATCC BAA-894)</name>
    <name type="common">Enterobacter sakazakii</name>
    <dbReference type="NCBI Taxonomy" id="290339"/>
    <lineage>
        <taxon>Bacteria</taxon>
        <taxon>Pseudomonadati</taxon>
        <taxon>Pseudomonadota</taxon>
        <taxon>Gammaproteobacteria</taxon>
        <taxon>Enterobacterales</taxon>
        <taxon>Enterobacteriaceae</taxon>
        <taxon>Cronobacter</taxon>
    </lineage>
</organism>
<evidence type="ECO:0000313" key="2">
    <source>
        <dbReference type="Proteomes" id="UP000000260"/>
    </source>
</evidence>
<accession>A7MKD8</accession>
<evidence type="ECO:0008006" key="3">
    <source>
        <dbReference type="Google" id="ProtNLM"/>
    </source>
</evidence>
<dbReference type="AlphaFoldDB" id="A7MKD8"/>
<name>A7MKD8_CROS8</name>
<keyword evidence="2" id="KW-1185">Reference proteome</keyword>